<evidence type="ECO:0000313" key="5">
    <source>
        <dbReference type="Proteomes" id="UP001201812"/>
    </source>
</evidence>
<dbReference type="InterPro" id="IPR000580">
    <property type="entry name" value="TSC22/Bun"/>
</dbReference>
<reference evidence="4" key="1">
    <citation type="submission" date="2022-01" db="EMBL/GenBank/DDBJ databases">
        <title>Genome Sequence Resource for Two Populations of Ditylenchus destructor, the Migratory Endoparasitic Phytonematode.</title>
        <authorList>
            <person name="Zhang H."/>
            <person name="Lin R."/>
            <person name="Xie B."/>
        </authorList>
    </citation>
    <scope>NUCLEOTIDE SEQUENCE</scope>
    <source>
        <strain evidence="4">BazhouSP</strain>
    </source>
</reference>
<dbReference type="Gene3D" id="1.20.5.490">
    <property type="entry name" value="Single helix bin"/>
    <property type="match status" value="1"/>
</dbReference>
<feature type="region of interest" description="Disordered" evidence="3">
    <location>
        <begin position="1"/>
        <end position="36"/>
    </location>
</feature>
<dbReference type="GO" id="GO:0006357">
    <property type="term" value="P:regulation of transcription by RNA polymerase II"/>
    <property type="evidence" value="ECO:0007669"/>
    <property type="project" value="InterPro"/>
</dbReference>
<dbReference type="Pfam" id="PF01166">
    <property type="entry name" value="TSC22"/>
    <property type="match status" value="1"/>
</dbReference>
<gene>
    <name evidence="4" type="ORF">DdX_05847</name>
</gene>
<accession>A0AAD4NBQ8</accession>
<dbReference type="SUPFAM" id="SSF58026">
    <property type="entry name" value="Delta-sleep-inducing peptide immunoreactive peptide"/>
    <property type="match status" value="1"/>
</dbReference>
<dbReference type="PROSITE" id="PS01289">
    <property type="entry name" value="TSC22"/>
    <property type="match status" value="1"/>
</dbReference>
<evidence type="ECO:0000313" key="4">
    <source>
        <dbReference type="EMBL" id="KAI1718741.1"/>
    </source>
</evidence>
<dbReference type="PANTHER" id="PTHR12348">
    <property type="entry name" value="TSC22"/>
    <property type="match status" value="1"/>
</dbReference>
<feature type="compositionally biased region" description="Polar residues" evidence="3">
    <location>
        <begin position="11"/>
        <end position="21"/>
    </location>
</feature>
<name>A0AAD4NBQ8_9BILA</name>
<organism evidence="4 5">
    <name type="scientific">Ditylenchus destructor</name>
    <dbReference type="NCBI Taxonomy" id="166010"/>
    <lineage>
        <taxon>Eukaryota</taxon>
        <taxon>Metazoa</taxon>
        <taxon>Ecdysozoa</taxon>
        <taxon>Nematoda</taxon>
        <taxon>Chromadorea</taxon>
        <taxon>Rhabditida</taxon>
        <taxon>Tylenchina</taxon>
        <taxon>Tylenchomorpha</taxon>
        <taxon>Sphaerularioidea</taxon>
        <taxon>Anguinidae</taxon>
        <taxon>Anguininae</taxon>
        <taxon>Ditylenchus</taxon>
    </lineage>
</organism>
<feature type="coiled-coil region" evidence="2">
    <location>
        <begin position="121"/>
        <end position="155"/>
    </location>
</feature>
<evidence type="ECO:0000256" key="1">
    <source>
        <dbReference type="ARBA" id="ARBA00007908"/>
    </source>
</evidence>
<dbReference type="CDD" id="cd21936">
    <property type="entry name" value="ZIP_TSC22D"/>
    <property type="match status" value="1"/>
</dbReference>
<dbReference type="AlphaFoldDB" id="A0AAD4NBQ8"/>
<dbReference type="InterPro" id="IPR047862">
    <property type="entry name" value="TSC22/BUN_CS"/>
</dbReference>
<keyword evidence="2" id="KW-0175">Coiled coil</keyword>
<evidence type="ECO:0000256" key="2">
    <source>
        <dbReference type="SAM" id="Coils"/>
    </source>
</evidence>
<keyword evidence="5" id="KW-1185">Reference proteome</keyword>
<protein>
    <submittedName>
        <fullName evidence="4">TSC-22/dip/bun family domain-containing protein</fullName>
    </submittedName>
</protein>
<dbReference type="PANTHER" id="PTHR12348:SF26">
    <property type="entry name" value="PROTEIN TSCT-1"/>
    <property type="match status" value="1"/>
</dbReference>
<dbReference type="Proteomes" id="UP001201812">
    <property type="component" value="Unassembled WGS sequence"/>
</dbReference>
<comment type="similarity">
    <text evidence="1">Belongs to the TSC-22/Dip/Bun family.</text>
</comment>
<sequence length="184" mass="19761">MKSASLVHANSVKNSTGNSNWKYGAKNGPPPQIAARPIPVPIRRRHSLAPENMSVPAGMSPPQPPVPPRMLLTRNRRSFNFSSSINGAGGAGTTPSSQNAQIVAIDSKIEQAMDLVKTHLMFAVREEVESLRNKILELETTVVQLEAENSILREHVPSDILQNLALHSSSNGSGSSPPTLMTAQ</sequence>
<proteinExistence type="inferred from homology"/>
<dbReference type="EMBL" id="JAKKPZ010000007">
    <property type="protein sequence ID" value="KAI1718741.1"/>
    <property type="molecule type" value="Genomic_DNA"/>
</dbReference>
<comment type="caution">
    <text evidence="4">The sequence shown here is derived from an EMBL/GenBank/DDBJ whole genome shotgun (WGS) entry which is preliminary data.</text>
</comment>
<evidence type="ECO:0000256" key="3">
    <source>
        <dbReference type="SAM" id="MobiDB-lite"/>
    </source>
</evidence>